<dbReference type="VEuPathDB" id="TriTrypDB:TCSYLVIO_010052"/>
<protein>
    <submittedName>
        <fullName evidence="3">Putative basal body component</fullName>
    </submittedName>
</protein>
<dbReference type="VEuPathDB" id="TriTrypDB:TcCLB.510351.100"/>
<feature type="coiled-coil region" evidence="1">
    <location>
        <begin position="480"/>
        <end position="507"/>
    </location>
</feature>
<feature type="region of interest" description="Disordered" evidence="2">
    <location>
        <begin position="363"/>
        <end position="452"/>
    </location>
</feature>
<comment type="caution">
    <text evidence="3">The sequence shown here is derived from an EMBL/GenBank/DDBJ whole genome shotgun (WGS) entry which is preliminary data.</text>
</comment>
<dbReference type="EMBL" id="PRFA01000128">
    <property type="protein sequence ID" value="PWU86245.1"/>
    <property type="molecule type" value="Genomic_DNA"/>
</dbReference>
<dbReference type="VEuPathDB" id="TriTrypDB:Tc_MARK_8402"/>
<evidence type="ECO:0000256" key="2">
    <source>
        <dbReference type="SAM" id="MobiDB-lite"/>
    </source>
</evidence>
<feature type="region of interest" description="Disordered" evidence="2">
    <location>
        <begin position="148"/>
        <end position="170"/>
    </location>
</feature>
<feature type="region of interest" description="Disordered" evidence="2">
    <location>
        <begin position="519"/>
        <end position="580"/>
    </location>
</feature>
<sequence length="602" mass="65576">MVSLRYVREQQEAAVRRARFEEARRIGSAIGVQRARAYAAQKSAQAVKVREDMRKQWECEVQQQAALIDRVLYDGQSRLGEGMRGAAELTAAQQRHATDEINAWVAEHALERERHRIARATERVTRALQDEPHRSIVGRKKAVREVEDKRSKTRIARPSPRLPSFASQSSPLAGALSHTAIMQARTPTPVASVVMVTADNDDGHRREARGEAAAVQFAEERKRELAGEREKLQQCQREAAERAAAYLSEHDKEAKEAREAARRRATNMAALEQRIVAEPQDDNSVSGKELETRRVAVLKAQEEVEFGQLFLSGPLPLNDELSLKEDNDDADEMRPFPLSSVSCLLPGESEVVVQLHPRPFPVYPIPEEAPADADDAEEKATSEAGSNAPNAASVAPQPTPMSPQVVVSNKLNSSPSRTLRSSEQSLPLEVPPSSSLSLPPPPPPPPPLSLCPLAATAKKPEVAQLNLSTHDEPPNLALHHEQFLRNLKALQDKLAKVSSDSADVNETVDVSTCHGNVTLSSMSSPLSMARRPGKETHEDEYEAGATSIDTSANSGSSSNGGSSSTSSSGPSTSSVYSRSYPTMTAEQLKAALLKLKLRMRSA</sequence>
<feature type="compositionally biased region" description="Low complexity" evidence="2">
    <location>
        <begin position="546"/>
        <end position="579"/>
    </location>
</feature>
<dbReference type="VEuPathDB" id="TriTrypDB:BCY84_15609"/>
<proteinExistence type="predicted"/>
<feature type="compositionally biased region" description="Polar residues" evidence="2">
    <location>
        <begin position="405"/>
        <end position="419"/>
    </location>
</feature>
<dbReference type="AlphaFoldDB" id="A0A2V2UPU2"/>
<dbReference type="VEuPathDB" id="TriTrypDB:TcCLB.507601.60"/>
<reference evidence="3 4" key="1">
    <citation type="journal article" date="2018" name="Microb. Genom.">
        <title>Expanding an expanded genome: long-read sequencing of Trypanosoma cruzi.</title>
        <authorList>
            <person name="Berna L."/>
            <person name="Rodriguez M."/>
            <person name="Chiribao M.L."/>
            <person name="Parodi-Talice A."/>
            <person name="Pita S."/>
            <person name="Rijo G."/>
            <person name="Alvarez-Valin F."/>
            <person name="Robello C."/>
        </authorList>
    </citation>
    <scope>NUCLEOTIDE SEQUENCE [LARGE SCALE GENOMIC DNA]</scope>
    <source>
        <strain evidence="3 4">Dm28c</strain>
    </source>
</reference>
<feature type="coiled-coil region" evidence="1">
    <location>
        <begin position="215"/>
        <end position="274"/>
    </location>
</feature>
<accession>A0A2V2UPU2</accession>
<dbReference type="VEuPathDB" id="TriTrypDB:TcBrA4_0112460"/>
<feature type="compositionally biased region" description="Pro residues" evidence="2">
    <location>
        <begin position="438"/>
        <end position="449"/>
    </location>
</feature>
<dbReference type="VEuPathDB" id="TriTrypDB:TcYC6_0015550"/>
<feature type="compositionally biased region" description="Low complexity" evidence="2">
    <location>
        <begin position="421"/>
        <end position="437"/>
    </location>
</feature>
<gene>
    <name evidence="3" type="ORF">C4B63_128g58</name>
</gene>
<dbReference type="VEuPathDB" id="TriTrypDB:ECC02_007858"/>
<evidence type="ECO:0000313" key="3">
    <source>
        <dbReference type="EMBL" id="PWU86245.1"/>
    </source>
</evidence>
<dbReference type="VEuPathDB" id="TriTrypDB:TCDM_07277"/>
<evidence type="ECO:0000313" key="4">
    <source>
        <dbReference type="Proteomes" id="UP000246121"/>
    </source>
</evidence>
<dbReference type="VEuPathDB" id="TriTrypDB:C4B63_128g58"/>
<dbReference type="VEuPathDB" id="TriTrypDB:TcG_05130"/>
<name>A0A2V2UPU2_TRYCR</name>
<dbReference type="Proteomes" id="UP000246121">
    <property type="component" value="Unassembled WGS sequence"/>
</dbReference>
<organism evidence="3 4">
    <name type="scientific">Trypanosoma cruzi</name>
    <dbReference type="NCBI Taxonomy" id="5693"/>
    <lineage>
        <taxon>Eukaryota</taxon>
        <taxon>Discoba</taxon>
        <taxon>Euglenozoa</taxon>
        <taxon>Kinetoplastea</taxon>
        <taxon>Metakinetoplastina</taxon>
        <taxon>Trypanosomatida</taxon>
        <taxon>Trypanosomatidae</taxon>
        <taxon>Trypanosoma</taxon>
        <taxon>Schizotrypanum</taxon>
    </lineage>
</organism>
<dbReference type="VEuPathDB" id="TriTrypDB:TcCL_NonESM06294"/>
<keyword evidence="1" id="KW-0175">Coiled coil</keyword>
<dbReference type="VEuPathDB" id="TriTrypDB:C3747_192g46"/>
<evidence type="ECO:0000256" key="1">
    <source>
        <dbReference type="SAM" id="Coils"/>
    </source>
</evidence>